<evidence type="ECO:0000256" key="1">
    <source>
        <dbReference type="ARBA" id="ARBA00004496"/>
    </source>
</evidence>
<dbReference type="NCBIfam" id="NF001968">
    <property type="entry name" value="PRK00750.1-2"/>
    <property type="match status" value="1"/>
</dbReference>
<dbReference type="InterPro" id="IPR002904">
    <property type="entry name" value="Lys-tRNA-ligase"/>
</dbReference>
<feature type="short sequence motif" description="'HIGH' region" evidence="10">
    <location>
        <begin position="44"/>
        <end position="52"/>
    </location>
</feature>
<evidence type="ECO:0000313" key="11">
    <source>
        <dbReference type="EMBL" id="MFC2926405.1"/>
    </source>
</evidence>
<dbReference type="PROSITE" id="PS00178">
    <property type="entry name" value="AA_TRNA_LIGASE_I"/>
    <property type="match status" value="1"/>
</dbReference>
<proteinExistence type="inferred from homology"/>
<dbReference type="NCBIfam" id="TIGR00467">
    <property type="entry name" value="lysS_arch"/>
    <property type="match status" value="1"/>
</dbReference>
<organism evidence="11 12">
    <name type="scientific">Hyphobacterium vulgare</name>
    <dbReference type="NCBI Taxonomy" id="1736751"/>
    <lineage>
        <taxon>Bacteria</taxon>
        <taxon>Pseudomonadati</taxon>
        <taxon>Pseudomonadota</taxon>
        <taxon>Alphaproteobacteria</taxon>
        <taxon>Maricaulales</taxon>
        <taxon>Maricaulaceae</taxon>
        <taxon>Hyphobacterium</taxon>
    </lineage>
</organism>
<dbReference type="InterPro" id="IPR020751">
    <property type="entry name" value="aa-tRNA-synth_I_codon-bd_sub2"/>
</dbReference>
<dbReference type="InterPro" id="IPR001412">
    <property type="entry name" value="aa-tRNA-synth_I_CS"/>
</dbReference>
<evidence type="ECO:0000256" key="6">
    <source>
        <dbReference type="ARBA" id="ARBA00022840"/>
    </source>
</evidence>
<dbReference type="EC" id="6.1.1.6" evidence="10"/>
<evidence type="ECO:0000256" key="2">
    <source>
        <dbReference type="ARBA" id="ARBA00005594"/>
    </source>
</evidence>
<comment type="catalytic activity">
    <reaction evidence="9 10">
        <text>tRNA(Lys) + L-lysine + ATP = L-lysyl-tRNA(Lys) + AMP + diphosphate</text>
        <dbReference type="Rhea" id="RHEA:20792"/>
        <dbReference type="Rhea" id="RHEA-COMP:9696"/>
        <dbReference type="Rhea" id="RHEA-COMP:9697"/>
        <dbReference type="ChEBI" id="CHEBI:30616"/>
        <dbReference type="ChEBI" id="CHEBI:32551"/>
        <dbReference type="ChEBI" id="CHEBI:33019"/>
        <dbReference type="ChEBI" id="CHEBI:78442"/>
        <dbReference type="ChEBI" id="CHEBI:78529"/>
        <dbReference type="ChEBI" id="CHEBI:456215"/>
        <dbReference type="EC" id="6.1.1.6"/>
    </reaction>
</comment>
<dbReference type="InterPro" id="IPR008925">
    <property type="entry name" value="aa_tRNA-synth_I_cd-bd_sf"/>
</dbReference>
<dbReference type="Proteomes" id="UP001595379">
    <property type="component" value="Unassembled WGS sequence"/>
</dbReference>
<evidence type="ECO:0000313" key="12">
    <source>
        <dbReference type="Proteomes" id="UP001595379"/>
    </source>
</evidence>
<comment type="similarity">
    <text evidence="2 10">Belongs to the class-I aminoacyl-tRNA synthetase family.</text>
</comment>
<evidence type="ECO:0000256" key="9">
    <source>
        <dbReference type="ARBA" id="ARBA00048573"/>
    </source>
</evidence>
<keyword evidence="5 10" id="KW-0547">Nucleotide-binding</keyword>
<keyword evidence="3 10" id="KW-0963">Cytoplasm</keyword>
<dbReference type="EMBL" id="JBHRSV010000019">
    <property type="protein sequence ID" value="MFC2926405.1"/>
    <property type="molecule type" value="Genomic_DNA"/>
</dbReference>
<sequence>MSDLPALARNAKAWPFELARDVLKRVERNGLDGGAVIFETGYGPSGLPHMGTFGEVARTAMVRHAFRVLTGDQYPTRLICFSDDMDGMRKVPSNVPNQEMLHAHLGKPLTDVPDPFGTHEGFAQHNNARLRAFLDSFGFEYDFMSATEQYRSGAFDDVLIRALEKFDDIMGVMLPTLGAERQATYSPFLPISPTTGRVLYVPMKATDPKAGTITFEDEDGTDVTMPVTGGRTKLQWKPDFGMRWAALGVDFEMFGKDHQTNAPIYSRICKILGVEPPVQYVYELFLDEQGEKISKSKGNGLSVEEWLRYGTQESLSLYNFAKPRTAKRLYFDVIPKAVDEYYQHLAAYAGQEKDKQLENPVWHIHDGNPPSDVPPISFALLLNLASASGAEDKTALWGFIGRYVDGATPDTHPVLDGLAERAVAYYDDFVKPNKSYRLATDVERVAMEDLVVRLKALDPGETDSETIQSEVYAAGKEQPFENLRDWFQGLYEVLLGQSQGPRFGGFVAVYGIPETIALIERGLAGELAGVR</sequence>
<name>A0ABV6ZY14_9PROT</name>
<accession>A0ABV6ZY14</accession>
<dbReference type="HAMAP" id="MF_00177">
    <property type="entry name" value="Lys_tRNA_synth_class1"/>
    <property type="match status" value="1"/>
</dbReference>
<feature type="short sequence motif" description="'KMSKS' region" evidence="10">
    <location>
        <begin position="292"/>
        <end position="296"/>
    </location>
</feature>
<dbReference type="PANTHER" id="PTHR37940:SF1">
    <property type="entry name" value="LYSINE--TRNA LIGASE"/>
    <property type="match status" value="1"/>
</dbReference>
<evidence type="ECO:0000256" key="5">
    <source>
        <dbReference type="ARBA" id="ARBA00022741"/>
    </source>
</evidence>
<keyword evidence="7 10" id="KW-0648">Protein biosynthesis</keyword>
<reference evidence="12" key="1">
    <citation type="journal article" date="2019" name="Int. J. Syst. Evol. Microbiol.">
        <title>The Global Catalogue of Microorganisms (GCM) 10K type strain sequencing project: providing services to taxonomists for standard genome sequencing and annotation.</title>
        <authorList>
            <consortium name="The Broad Institute Genomics Platform"/>
            <consortium name="The Broad Institute Genome Sequencing Center for Infectious Disease"/>
            <person name="Wu L."/>
            <person name="Ma J."/>
        </authorList>
    </citation>
    <scope>NUCLEOTIDE SEQUENCE [LARGE SCALE GENOMIC DNA]</scope>
    <source>
        <strain evidence="12">KCTC 52487</strain>
    </source>
</reference>
<evidence type="ECO:0000256" key="4">
    <source>
        <dbReference type="ARBA" id="ARBA00022598"/>
    </source>
</evidence>
<evidence type="ECO:0000256" key="3">
    <source>
        <dbReference type="ARBA" id="ARBA00022490"/>
    </source>
</evidence>
<evidence type="ECO:0000256" key="7">
    <source>
        <dbReference type="ARBA" id="ARBA00022917"/>
    </source>
</evidence>
<evidence type="ECO:0000256" key="8">
    <source>
        <dbReference type="ARBA" id="ARBA00023146"/>
    </source>
</evidence>
<comment type="subcellular location">
    <subcellularLocation>
        <location evidence="1 10">Cytoplasm</location>
    </subcellularLocation>
</comment>
<keyword evidence="4 10" id="KW-0436">Ligase</keyword>
<feature type="binding site" evidence="10">
    <location>
        <position position="295"/>
    </location>
    <ligand>
        <name>ATP</name>
        <dbReference type="ChEBI" id="CHEBI:30616"/>
    </ligand>
</feature>
<dbReference type="Gene3D" id="1.10.10.350">
    <property type="match status" value="1"/>
</dbReference>
<gene>
    <name evidence="10" type="primary">lysS</name>
    <name evidence="11" type="ORF">ACFOOR_09850</name>
</gene>
<dbReference type="RefSeq" id="WP_343164198.1">
    <property type="nucleotide sequence ID" value="NZ_JBHRSV010000019.1"/>
</dbReference>
<comment type="caution">
    <text evidence="11">The sequence shown here is derived from an EMBL/GenBank/DDBJ whole genome shotgun (WGS) entry which is preliminary data.</text>
</comment>
<dbReference type="InterPro" id="IPR014729">
    <property type="entry name" value="Rossmann-like_a/b/a_fold"/>
</dbReference>
<dbReference type="PANTHER" id="PTHR37940">
    <property type="entry name" value="LYSINE--TRNA LIGASE"/>
    <property type="match status" value="1"/>
</dbReference>
<dbReference type="SUPFAM" id="SSF48163">
    <property type="entry name" value="An anticodon-binding domain of class I aminoacyl-tRNA synthetases"/>
    <property type="match status" value="1"/>
</dbReference>
<keyword evidence="6 10" id="KW-0067">ATP-binding</keyword>
<dbReference type="Gene3D" id="3.40.50.620">
    <property type="entry name" value="HUPs"/>
    <property type="match status" value="2"/>
</dbReference>
<dbReference type="SUPFAM" id="SSF52374">
    <property type="entry name" value="Nucleotidylyl transferase"/>
    <property type="match status" value="1"/>
</dbReference>
<protein>
    <recommendedName>
        <fullName evidence="10">Lysine--tRNA ligase</fullName>
        <ecNumber evidence="10">6.1.1.6</ecNumber>
    </recommendedName>
    <alternativeName>
        <fullName evidence="10">Lysyl-tRNA synthetase</fullName>
        <shortName evidence="10">LysRS</shortName>
    </alternativeName>
</protein>
<dbReference type="GO" id="GO:0004824">
    <property type="term" value="F:lysine-tRNA ligase activity"/>
    <property type="evidence" value="ECO:0007669"/>
    <property type="project" value="UniProtKB-EC"/>
</dbReference>
<dbReference type="Pfam" id="PF01921">
    <property type="entry name" value="tRNA-synt_1f"/>
    <property type="match status" value="1"/>
</dbReference>
<keyword evidence="12" id="KW-1185">Reference proteome</keyword>
<evidence type="ECO:0000256" key="10">
    <source>
        <dbReference type="HAMAP-Rule" id="MF_00177"/>
    </source>
</evidence>
<keyword evidence="8 10" id="KW-0030">Aminoacyl-tRNA synthetase</keyword>